<keyword evidence="1" id="KW-0812">Transmembrane</keyword>
<sequence length="103" mass="10510">MTGKSLLGDASYASPRSLREGAEMIILTAAALGISAAQMRSAAAIALIAALIGITFALAAITSPGPVSLLGLLFAILGYNGGLILYVLGLYAHARFRAPRVSH</sequence>
<gene>
    <name evidence="2" type="ORF">GGI59_001189</name>
</gene>
<name>A0A7W8UK93_9HYPH</name>
<reference evidence="2 3" key="1">
    <citation type="submission" date="2020-08" db="EMBL/GenBank/DDBJ databases">
        <title>Genomic Encyclopedia of Type Strains, Phase IV (KMG-V): Genome sequencing to study the core and pangenomes of soil and plant-associated prokaryotes.</title>
        <authorList>
            <person name="Whitman W."/>
        </authorList>
    </citation>
    <scope>NUCLEOTIDE SEQUENCE [LARGE SCALE GENOMIC DNA]</scope>
    <source>
        <strain evidence="2 3">SEMIA 4034</strain>
    </source>
</reference>
<evidence type="ECO:0000256" key="1">
    <source>
        <dbReference type="SAM" id="Phobius"/>
    </source>
</evidence>
<dbReference type="AlphaFoldDB" id="A0A7W8UK93"/>
<dbReference type="Proteomes" id="UP000528824">
    <property type="component" value="Unassembled WGS sequence"/>
</dbReference>
<dbReference type="EMBL" id="JACHBC010000002">
    <property type="protein sequence ID" value="MBB5559546.1"/>
    <property type="molecule type" value="Genomic_DNA"/>
</dbReference>
<evidence type="ECO:0000313" key="3">
    <source>
        <dbReference type="Proteomes" id="UP000528824"/>
    </source>
</evidence>
<accession>A0A7W8UK93</accession>
<proteinExistence type="predicted"/>
<organism evidence="2 3">
    <name type="scientific">Rhizobium lentis</name>
    <dbReference type="NCBI Taxonomy" id="1138194"/>
    <lineage>
        <taxon>Bacteria</taxon>
        <taxon>Pseudomonadati</taxon>
        <taxon>Pseudomonadota</taxon>
        <taxon>Alphaproteobacteria</taxon>
        <taxon>Hyphomicrobiales</taxon>
        <taxon>Rhizobiaceae</taxon>
        <taxon>Rhizobium/Agrobacterium group</taxon>
        <taxon>Rhizobium</taxon>
    </lineage>
</organism>
<keyword evidence="1" id="KW-1133">Transmembrane helix</keyword>
<comment type="caution">
    <text evidence="2">The sequence shown here is derived from an EMBL/GenBank/DDBJ whole genome shotgun (WGS) entry which is preliminary data.</text>
</comment>
<keyword evidence="1" id="KW-0472">Membrane</keyword>
<keyword evidence="3" id="KW-1185">Reference proteome</keyword>
<protein>
    <submittedName>
        <fullName evidence="2">Uncharacterized protein</fullName>
    </submittedName>
</protein>
<evidence type="ECO:0000313" key="2">
    <source>
        <dbReference type="EMBL" id="MBB5559546.1"/>
    </source>
</evidence>
<feature type="transmembrane region" description="Helical" evidence="1">
    <location>
        <begin position="42"/>
        <end position="61"/>
    </location>
</feature>
<feature type="transmembrane region" description="Helical" evidence="1">
    <location>
        <begin position="67"/>
        <end position="92"/>
    </location>
</feature>